<sequence length="81" mass="9539">MEYSVTIDLKEGSGESTDNSNVCLVEKIWASKILNWNAVSKIIQSVWKTREEIFVSPWLDNVFFFRFRNVEDRQRVLKEAP</sequence>
<proteinExistence type="predicted"/>
<evidence type="ECO:0000313" key="2">
    <source>
        <dbReference type="Proteomes" id="UP001060215"/>
    </source>
</evidence>
<dbReference type="Proteomes" id="UP001060215">
    <property type="component" value="Chromosome 7"/>
</dbReference>
<comment type="caution">
    <text evidence="1">The sequence shown here is derived from an EMBL/GenBank/DDBJ whole genome shotgun (WGS) entry which is preliminary data.</text>
</comment>
<dbReference type="EMBL" id="CM045764">
    <property type="protein sequence ID" value="KAI8005879.1"/>
    <property type="molecule type" value="Genomic_DNA"/>
</dbReference>
<protein>
    <submittedName>
        <fullName evidence="1">Uncharacterized protein</fullName>
    </submittedName>
</protein>
<accession>A0ACC0GXZ3</accession>
<evidence type="ECO:0000313" key="1">
    <source>
        <dbReference type="EMBL" id="KAI8005879.1"/>
    </source>
</evidence>
<keyword evidence="2" id="KW-1185">Reference proteome</keyword>
<name>A0ACC0GXZ3_9ERIC</name>
<organism evidence="1 2">
    <name type="scientific">Camellia lanceoleosa</name>
    <dbReference type="NCBI Taxonomy" id="1840588"/>
    <lineage>
        <taxon>Eukaryota</taxon>
        <taxon>Viridiplantae</taxon>
        <taxon>Streptophyta</taxon>
        <taxon>Embryophyta</taxon>
        <taxon>Tracheophyta</taxon>
        <taxon>Spermatophyta</taxon>
        <taxon>Magnoliopsida</taxon>
        <taxon>eudicotyledons</taxon>
        <taxon>Gunneridae</taxon>
        <taxon>Pentapetalae</taxon>
        <taxon>asterids</taxon>
        <taxon>Ericales</taxon>
        <taxon>Theaceae</taxon>
        <taxon>Camellia</taxon>
    </lineage>
</organism>
<reference evidence="1 2" key="1">
    <citation type="journal article" date="2022" name="Plant J.">
        <title>Chromosome-level genome of Camellia lanceoleosa provides a valuable resource for understanding genome evolution and self-incompatibility.</title>
        <authorList>
            <person name="Gong W."/>
            <person name="Xiao S."/>
            <person name="Wang L."/>
            <person name="Liao Z."/>
            <person name="Chang Y."/>
            <person name="Mo W."/>
            <person name="Hu G."/>
            <person name="Li W."/>
            <person name="Zhao G."/>
            <person name="Zhu H."/>
            <person name="Hu X."/>
            <person name="Ji K."/>
            <person name="Xiang X."/>
            <person name="Song Q."/>
            <person name="Yuan D."/>
            <person name="Jin S."/>
            <person name="Zhang L."/>
        </authorList>
    </citation>
    <scope>NUCLEOTIDE SEQUENCE [LARGE SCALE GENOMIC DNA]</scope>
    <source>
        <strain evidence="1">SQ_2022a</strain>
    </source>
</reference>
<gene>
    <name evidence="1" type="ORF">LOK49_LG07G02072</name>
</gene>